<dbReference type="EMBL" id="MU001681">
    <property type="protein sequence ID" value="KAF2457032.1"/>
    <property type="molecule type" value="Genomic_DNA"/>
</dbReference>
<feature type="region of interest" description="Disordered" evidence="6">
    <location>
        <begin position="1"/>
        <end position="30"/>
    </location>
</feature>
<name>A0A6A6NZV7_9PEZI</name>
<feature type="compositionally biased region" description="Polar residues" evidence="6">
    <location>
        <begin position="179"/>
        <end position="188"/>
    </location>
</feature>
<feature type="region of interest" description="Disordered" evidence="6">
    <location>
        <begin position="142"/>
        <end position="228"/>
    </location>
</feature>
<keyword evidence="4" id="KW-0804">Transcription</keyword>
<dbReference type="InterPro" id="IPR009668">
    <property type="entry name" value="RNA_pol-assoc_fac_A49-like"/>
</dbReference>
<feature type="compositionally biased region" description="Basic and acidic residues" evidence="6">
    <location>
        <begin position="146"/>
        <end position="155"/>
    </location>
</feature>
<dbReference type="GO" id="GO:0005730">
    <property type="term" value="C:nucleolus"/>
    <property type="evidence" value="ECO:0007669"/>
    <property type="project" value="UniProtKB-SubCell"/>
</dbReference>
<protein>
    <submittedName>
        <fullName evidence="7">RNA polymerase I associated factor, A49-like protein</fullName>
    </submittedName>
</protein>
<dbReference type="OrthoDB" id="532500at2759"/>
<dbReference type="PANTHER" id="PTHR14440">
    <property type="entry name" value="DNA-DIRECTED RNA POLYMERASE I SUBUNIT RPA49"/>
    <property type="match status" value="1"/>
</dbReference>
<feature type="compositionally biased region" description="Basic residues" evidence="6">
    <location>
        <begin position="1"/>
        <end position="11"/>
    </location>
</feature>
<dbReference type="GO" id="GO:0000428">
    <property type="term" value="C:DNA-directed RNA polymerase complex"/>
    <property type="evidence" value="ECO:0007669"/>
    <property type="project" value="UniProtKB-KW"/>
</dbReference>
<evidence type="ECO:0000256" key="2">
    <source>
        <dbReference type="ARBA" id="ARBA00009430"/>
    </source>
</evidence>
<feature type="compositionally biased region" description="Pro residues" evidence="6">
    <location>
        <begin position="195"/>
        <end position="208"/>
    </location>
</feature>
<evidence type="ECO:0000256" key="5">
    <source>
        <dbReference type="ARBA" id="ARBA00023242"/>
    </source>
</evidence>
<evidence type="ECO:0000256" key="3">
    <source>
        <dbReference type="ARBA" id="ARBA00022478"/>
    </source>
</evidence>
<dbReference type="GO" id="GO:0003677">
    <property type="term" value="F:DNA binding"/>
    <property type="evidence" value="ECO:0007669"/>
    <property type="project" value="InterPro"/>
</dbReference>
<dbReference type="Pfam" id="PF06870">
    <property type="entry name" value="RNA_pol_I_A49"/>
    <property type="match status" value="1"/>
</dbReference>
<dbReference type="GO" id="GO:0006351">
    <property type="term" value="P:DNA-templated transcription"/>
    <property type="evidence" value="ECO:0007669"/>
    <property type="project" value="InterPro"/>
</dbReference>
<comment type="similarity">
    <text evidence="2">Belongs to the eukaryotic RPA49/POLR1E RNA polymerase subunit family.</text>
</comment>
<dbReference type="AlphaFoldDB" id="A0A6A6NZV7"/>
<comment type="subcellular location">
    <subcellularLocation>
        <location evidence="1">Nucleus</location>
        <location evidence="1">Nucleolus</location>
    </subcellularLocation>
</comment>
<evidence type="ECO:0000256" key="4">
    <source>
        <dbReference type="ARBA" id="ARBA00023163"/>
    </source>
</evidence>
<keyword evidence="8" id="KW-1185">Reference proteome</keyword>
<sequence>MSEKKRKRNIGKHGFPTKRVAIDPSAQKSTRIKVKVADGSDEKLGPVIASTPGLNLPSDLLFDAYTKSNSSSSQPDLLLHSSTHPAIDYTARTSSADSSPSVDAHLAHYIAIFDPTTQSLRVVPARYVDLRSSLRRERVEMTMTKRQREEEEAARRRTFASQRNELGLEFGTTKAKRAIQSQTENAIISPSRPGGAPPRPPPSPPSPHDVPASSQQKRSQEQQQQPDTDDLAARAILRGMDTGGHDAPTREQMRAGVDAAKPRPTPDVAAQSPADVYPPARLVGGADVLQQIPVHDWLAAEDVRLHSRFVARRLAALSKVARDGGKQASDAVLKLRLLRYLGLLMEFYGCLKPARDGAKRLPAKEEWKAGVGGVVSEKAPGEWADKAKRRFSEKGLVSKWNVDNLITHMCALAVTIDNFAADVFDLREDLRLDNKQISQYFHEIGCKVANPTEEERKRSGFLKADTINHRVARLKLPLDFPKQRVTSRRR</sequence>
<accession>A0A6A6NZV7</accession>
<gene>
    <name evidence="7" type="ORF">BDY21DRAFT_371874</name>
</gene>
<keyword evidence="3" id="KW-0240">DNA-directed RNA polymerase</keyword>
<proteinExistence type="inferred from homology"/>
<feature type="compositionally biased region" description="Low complexity" evidence="6">
    <location>
        <begin position="209"/>
        <end position="225"/>
    </location>
</feature>
<organism evidence="7 8">
    <name type="scientific">Lineolata rhizophorae</name>
    <dbReference type="NCBI Taxonomy" id="578093"/>
    <lineage>
        <taxon>Eukaryota</taxon>
        <taxon>Fungi</taxon>
        <taxon>Dikarya</taxon>
        <taxon>Ascomycota</taxon>
        <taxon>Pezizomycotina</taxon>
        <taxon>Dothideomycetes</taxon>
        <taxon>Dothideomycetes incertae sedis</taxon>
        <taxon>Lineolatales</taxon>
        <taxon>Lineolataceae</taxon>
        <taxon>Lineolata</taxon>
    </lineage>
</organism>
<evidence type="ECO:0000313" key="7">
    <source>
        <dbReference type="EMBL" id="KAF2457032.1"/>
    </source>
</evidence>
<reference evidence="7" key="1">
    <citation type="journal article" date="2020" name="Stud. Mycol.">
        <title>101 Dothideomycetes genomes: a test case for predicting lifestyles and emergence of pathogens.</title>
        <authorList>
            <person name="Haridas S."/>
            <person name="Albert R."/>
            <person name="Binder M."/>
            <person name="Bloem J."/>
            <person name="Labutti K."/>
            <person name="Salamov A."/>
            <person name="Andreopoulos B."/>
            <person name="Baker S."/>
            <person name="Barry K."/>
            <person name="Bills G."/>
            <person name="Bluhm B."/>
            <person name="Cannon C."/>
            <person name="Castanera R."/>
            <person name="Culley D."/>
            <person name="Daum C."/>
            <person name="Ezra D."/>
            <person name="Gonzalez J."/>
            <person name="Henrissat B."/>
            <person name="Kuo A."/>
            <person name="Liang C."/>
            <person name="Lipzen A."/>
            <person name="Lutzoni F."/>
            <person name="Magnuson J."/>
            <person name="Mondo S."/>
            <person name="Nolan M."/>
            <person name="Ohm R."/>
            <person name="Pangilinan J."/>
            <person name="Park H.-J."/>
            <person name="Ramirez L."/>
            <person name="Alfaro M."/>
            <person name="Sun H."/>
            <person name="Tritt A."/>
            <person name="Yoshinaga Y."/>
            <person name="Zwiers L.-H."/>
            <person name="Turgeon B."/>
            <person name="Goodwin S."/>
            <person name="Spatafora J."/>
            <person name="Crous P."/>
            <person name="Grigoriev I."/>
        </authorList>
    </citation>
    <scope>NUCLEOTIDE SEQUENCE</scope>
    <source>
        <strain evidence="7">ATCC 16933</strain>
    </source>
</reference>
<evidence type="ECO:0000256" key="1">
    <source>
        <dbReference type="ARBA" id="ARBA00004604"/>
    </source>
</evidence>
<evidence type="ECO:0000313" key="8">
    <source>
        <dbReference type="Proteomes" id="UP000799766"/>
    </source>
</evidence>
<dbReference type="Proteomes" id="UP000799766">
    <property type="component" value="Unassembled WGS sequence"/>
</dbReference>
<keyword evidence="5" id="KW-0539">Nucleus</keyword>
<evidence type="ECO:0000256" key="6">
    <source>
        <dbReference type="SAM" id="MobiDB-lite"/>
    </source>
</evidence>